<sequence>MTMGLGHVNTNQQVSGRVRYTDPVCGNSIRQASENISYKYDDSVYYFHTQDCLDEFKQAPEKYIANSNMNHHNNNAMIWGLGGAAMVGMMWLMFL</sequence>
<dbReference type="InterPro" id="IPR007029">
    <property type="entry name" value="YHS_dom"/>
</dbReference>
<dbReference type="SUPFAM" id="SSF47240">
    <property type="entry name" value="Ferritin-like"/>
    <property type="match status" value="1"/>
</dbReference>
<keyword evidence="4" id="KW-1185">Reference proteome</keyword>
<dbReference type="EMBL" id="FONA01000035">
    <property type="protein sequence ID" value="SFF08535.1"/>
    <property type="molecule type" value="Genomic_DNA"/>
</dbReference>
<keyword evidence="1" id="KW-0812">Transmembrane</keyword>
<keyword evidence="1" id="KW-0472">Membrane</keyword>
<evidence type="ECO:0000259" key="2">
    <source>
        <dbReference type="SMART" id="SM00746"/>
    </source>
</evidence>
<dbReference type="Gene3D" id="1.10.620.20">
    <property type="entry name" value="Ribonucleotide Reductase, subunit A"/>
    <property type="match status" value="1"/>
</dbReference>
<dbReference type="STRING" id="385682.SAMN05444380_13514"/>
<proteinExistence type="predicted"/>
<feature type="domain" description="TRASH" evidence="2">
    <location>
        <begin position="22"/>
        <end position="60"/>
    </location>
</feature>
<organism evidence="3 4">
    <name type="scientific">Thermophagus xiamenensis</name>
    <dbReference type="NCBI Taxonomy" id="385682"/>
    <lineage>
        <taxon>Bacteria</taxon>
        <taxon>Pseudomonadati</taxon>
        <taxon>Bacteroidota</taxon>
        <taxon>Bacteroidia</taxon>
        <taxon>Marinilabiliales</taxon>
        <taxon>Marinilabiliaceae</taxon>
        <taxon>Thermophagus</taxon>
    </lineage>
</organism>
<evidence type="ECO:0000313" key="4">
    <source>
        <dbReference type="Proteomes" id="UP000181976"/>
    </source>
</evidence>
<reference evidence="3 4" key="1">
    <citation type="submission" date="2016-10" db="EMBL/GenBank/DDBJ databases">
        <authorList>
            <person name="de Groot N.N."/>
        </authorList>
    </citation>
    <scope>NUCLEOTIDE SEQUENCE [LARGE SCALE GENOMIC DNA]</scope>
    <source>
        <strain evidence="3 4">DSM 19012</strain>
    </source>
</reference>
<dbReference type="InParanoid" id="A0A1I2FTB0"/>
<evidence type="ECO:0000313" key="3">
    <source>
        <dbReference type="EMBL" id="SFF08535.1"/>
    </source>
</evidence>
<dbReference type="Pfam" id="PF04945">
    <property type="entry name" value="YHS"/>
    <property type="match status" value="1"/>
</dbReference>
<feature type="transmembrane region" description="Helical" evidence="1">
    <location>
        <begin position="76"/>
        <end position="94"/>
    </location>
</feature>
<dbReference type="SMART" id="SM00746">
    <property type="entry name" value="TRASH"/>
    <property type="match status" value="1"/>
</dbReference>
<dbReference type="InterPro" id="IPR012348">
    <property type="entry name" value="RNR-like"/>
</dbReference>
<evidence type="ECO:0000256" key="1">
    <source>
        <dbReference type="SAM" id="Phobius"/>
    </source>
</evidence>
<keyword evidence="1" id="KW-1133">Transmembrane helix</keyword>
<dbReference type="InterPro" id="IPR009078">
    <property type="entry name" value="Ferritin-like_SF"/>
</dbReference>
<dbReference type="Proteomes" id="UP000181976">
    <property type="component" value="Unassembled WGS sequence"/>
</dbReference>
<dbReference type="GO" id="GO:0016491">
    <property type="term" value="F:oxidoreductase activity"/>
    <property type="evidence" value="ECO:0007669"/>
    <property type="project" value="InterPro"/>
</dbReference>
<protein>
    <submittedName>
        <fullName evidence="3">YHS domain-containing protein</fullName>
    </submittedName>
</protein>
<name>A0A1I2FTB0_9BACT</name>
<dbReference type="AlphaFoldDB" id="A0A1I2FTB0"/>
<accession>A0A1I2FTB0</accession>
<gene>
    <name evidence="3" type="ORF">SAMN05444380_13514</name>
</gene>
<dbReference type="InterPro" id="IPR011017">
    <property type="entry name" value="TRASH_dom"/>
</dbReference>